<dbReference type="SUPFAM" id="SSF51556">
    <property type="entry name" value="Metallo-dependent hydrolases"/>
    <property type="match status" value="1"/>
</dbReference>
<dbReference type="FunFam" id="3.20.20.140:FF:000005">
    <property type="entry name" value="TatD family hydrolase"/>
    <property type="match status" value="1"/>
</dbReference>
<accession>A0A1G9GZ66</accession>
<dbReference type="InterPro" id="IPR018228">
    <property type="entry name" value="DNase_TatD-rel_CS"/>
</dbReference>
<evidence type="ECO:0000256" key="1">
    <source>
        <dbReference type="ARBA" id="ARBA00022723"/>
    </source>
</evidence>
<feature type="binding site" evidence="3">
    <location>
        <position position="154"/>
    </location>
    <ligand>
        <name>a divalent metal cation</name>
        <dbReference type="ChEBI" id="CHEBI:60240"/>
        <label>2</label>
    </ligand>
</feature>
<dbReference type="Pfam" id="PF01026">
    <property type="entry name" value="TatD_DNase"/>
    <property type="match status" value="1"/>
</dbReference>
<dbReference type="STRING" id="321763.SAMN04488692_10153"/>
<keyword evidence="5" id="KW-1185">Reference proteome</keyword>
<keyword evidence="2" id="KW-0378">Hydrolase</keyword>
<dbReference type="PANTHER" id="PTHR46124:SF2">
    <property type="entry name" value="D-AMINOACYL-TRNA DEACYLASE"/>
    <property type="match status" value="1"/>
</dbReference>
<dbReference type="PIRSF" id="PIRSF005902">
    <property type="entry name" value="DNase_TatD"/>
    <property type="match status" value="1"/>
</dbReference>
<evidence type="ECO:0000313" key="4">
    <source>
        <dbReference type="EMBL" id="SDL05956.1"/>
    </source>
</evidence>
<dbReference type="NCBIfam" id="TIGR00010">
    <property type="entry name" value="YchF/TatD family DNA exonuclease"/>
    <property type="match status" value="1"/>
</dbReference>
<proteinExistence type="predicted"/>
<gene>
    <name evidence="4" type="ORF">SAMN04488692_10153</name>
</gene>
<dbReference type="PANTHER" id="PTHR46124">
    <property type="entry name" value="D-AMINOACYL-TRNA DEACYLASE"/>
    <property type="match status" value="1"/>
</dbReference>
<protein>
    <submittedName>
        <fullName evidence="4">TatD DNase family protein</fullName>
    </submittedName>
</protein>
<evidence type="ECO:0000256" key="3">
    <source>
        <dbReference type="PIRSR" id="PIRSR005902-1"/>
    </source>
</evidence>
<dbReference type="InterPro" id="IPR032466">
    <property type="entry name" value="Metal_Hydrolase"/>
</dbReference>
<dbReference type="GO" id="GO:0004536">
    <property type="term" value="F:DNA nuclease activity"/>
    <property type="evidence" value="ECO:0007669"/>
    <property type="project" value="InterPro"/>
</dbReference>
<feature type="binding site" evidence="3">
    <location>
        <position position="9"/>
    </location>
    <ligand>
        <name>a divalent metal cation</name>
        <dbReference type="ChEBI" id="CHEBI:60240"/>
        <label>1</label>
    </ligand>
</feature>
<dbReference type="Proteomes" id="UP000199476">
    <property type="component" value="Unassembled WGS sequence"/>
</dbReference>
<feature type="binding site" evidence="3">
    <location>
        <position position="204"/>
    </location>
    <ligand>
        <name>a divalent metal cation</name>
        <dbReference type="ChEBI" id="CHEBI:60240"/>
        <label>1</label>
    </ligand>
</feature>
<feature type="binding site" evidence="3">
    <location>
        <position position="93"/>
    </location>
    <ligand>
        <name>a divalent metal cation</name>
        <dbReference type="ChEBI" id="CHEBI:60240"/>
        <label>1</label>
    </ligand>
</feature>
<dbReference type="AlphaFoldDB" id="A0A1G9GZ66"/>
<dbReference type="CDD" id="cd01310">
    <property type="entry name" value="TatD_DNAse"/>
    <property type="match status" value="1"/>
</dbReference>
<dbReference type="InterPro" id="IPR001130">
    <property type="entry name" value="TatD-like"/>
</dbReference>
<dbReference type="InterPro" id="IPR015991">
    <property type="entry name" value="TatD/YcfH-like"/>
</dbReference>
<organism evidence="4 5">
    <name type="scientific">Halarsenatibacter silvermanii</name>
    <dbReference type="NCBI Taxonomy" id="321763"/>
    <lineage>
        <taxon>Bacteria</taxon>
        <taxon>Bacillati</taxon>
        <taxon>Bacillota</taxon>
        <taxon>Clostridia</taxon>
        <taxon>Halanaerobiales</taxon>
        <taxon>Halarsenatibacteraceae</taxon>
        <taxon>Halarsenatibacter</taxon>
    </lineage>
</organism>
<keyword evidence="1 3" id="KW-0479">Metal-binding</keyword>
<evidence type="ECO:0000256" key="2">
    <source>
        <dbReference type="ARBA" id="ARBA00022801"/>
    </source>
</evidence>
<name>A0A1G9GZ66_9FIRM</name>
<dbReference type="GO" id="GO:0046872">
    <property type="term" value="F:metal ion binding"/>
    <property type="evidence" value="ECO:0007669"/>
    <property type="project" value="UniProtKB-KW"/>
</dbReference>
<dbReference type="RefSeq" id="WP_159429735.1">
    <property type="nucleotide sequence ID" value="NZ_FNGO01000001.1"/>
</dbReference>
<dbReference type="OrthoDB" id="9810005at2"/>
<dbReference type="PROSITE" id="PS01137">
    <property type="entry name" value="TATD_1"/>
    <property type="match status" value="1"/>
</dbReference>
<evidence type="ECO:0000313" key="5">
    <source>
        <dbReference type="Proteomes" id="UP000199476"/>
    </source>
</evidence>
<sequence length="266" mass="29056">MELFDTHAHLDFSRYSGDREEVIKRAAEAGVVHILNAGADLASSRRGLGLARDYEGITASVGVHPHEASSYDLDAARQLRDMAEGENAAAIGETGLDYHYDNSPRPDQRQAFRSQLRLARELEMPVIIHSREAESDTIDILSAEYEPSQGAVVHCYSSGAGMARELVEEGLCLGFTGLLTFGGLDWLRDIAAEVPLEQTLIETDSPYMSPEPERGGRNEPARVKHVADQLAEIHGIETERAAEITVENGRELFGLAAEDNLKSLTG</sequence>
<dbReference type="GO" id="GO:0005829">
    <property type="term" value="C:cytosol"/>
    <property type="evidence" value="ECO:0007669"/>
    <property type="project" value="TreeGrafter"/>
</dbReference>
<dbReference type="EMBL" id="FNGO01000001">
    <property type="protein sequence ID" value="SDL05956.1"/>
    <property type="molecule type" value="Genomic_DNA"/>
</dbReference>
<dbReference type="GO" id="GO:0016788">
    <property type="term" value="F:hydrolase activity, acting on ester bonds"/>
    <property type="evidence" value="ECO:0007669"/>
    <property type="project" value="InterPro"/>
</dbReference>
<reference evidence="4 5" key="1">
    <citation type="submission" date="2016-10" db="EMBL/GenBank/DDBJ databases">
        <authorList>
            <person name="de Groot N.N."/>
        </authorList>
    </citation>
    <scope>NUCLEOTIDE SEQUENCE [LARGE SCALE GENOMIC DNA]</scope>
    <source>
        <strain evidence="4 5">SLAS-1</strain>
    </source>
</reference>
<dbReference type="Gene3D" id="3.20.20.140">
    <property type="entry name" value="Metal-dependent hydrolases"/>
    <property type="match status" value="1"/>
</dbReference>
<feature type="binding site" evidence="3">
    <location>
        <position position="129"/>
    </location>
    <ligand>
        <name>a divalent metal cation</name>
        <dbReference type="ChEBI" id="CHEBI:60240"/>
        <label>2</label>
    </ligand>
</feature>
<feature type="binding site" evidence="3">
    <location>
        <position position="7"/>
    </location>
    <ligand>
        <name>a divalent metal cation</name>
        <dbReference type="ChEBI" id="CHEBI:60240"/>
        <label>1</label>
    </ligand>
</feature>